<proteinExistence type="predicted"/>
<comment type="caution">
    <text evidence="1">The sequence shown here is derived from an EMBL/GenBank/DDBJ whole genome shotgun (WGS) entry which is preliminary data.</text>
</comment>
<dbReference type="Proteomes" id="UP000265618">
    <property type="component" value="Unassembled WGS sequence"/>
</dbReference>
<organism evidence="1 2">
    <name type="scientific">Kipferlia bialata</name>
    <dbReference type="NCBI Taxonomy" id="797122"/>
    <lineage>
        <taxon>Eukaryota</taxon>
        <taxon>Metamonada</taxon>
        <taxon>Carpediemonas-like organisms</taxon>
        <taxon>Kipferlia</taxon>
    </lineage>
</organism>
<name>A0A9K3CWW4_9EUKA</name>
<accession>A0A9K3CWW4</accession>
<evidence type="ECO:0000313" key="2">
    <source>
        <dbReference type="Proteomes" id="UP000265618"/>
    </source>
</evidence>
<gene>
    <name evidence="1" type="ORF">KIPB_005233</name>
</gene>
<keyword evidence="2" id="KW-1185">Reference proteome</keyword>
<dbReference type="AlphaFoldDB" id="A0A9K3CWW4"/>
<dbReference type="PANTHER" id="PTHR14187:SF5">
    <property type="entry name" value="HEAT SHOCK 70 KDA PROTEIN 12A"/>
    <property type="match status" value="1"/>
</dbReference>
<protein>
    <submittedName>
        <fullName evidence="1">Uncharacterized protein</fullName>
    </submittedName>
</protein>
<dbReference type="EMBL" id="BDIP01001203">
    <property type="protein sequence ID" value="GIQ83843.1"/>
    <property type="molecule type" value="Genomic_DNA"/>
</dbReference>
<sequence length="105" mass="11668">MPGSAVTSSPDTNLRVALDLGTSFSGHVICHTGDKDKKLEAFYKWTDQPNSTQYCKTHTALFYEEFDTEGGGTEWRATHWGWSALKSLHLHLHLAVTAPSLYDPS</sequence>
<dbReference type="PANTHER" id="PTHR14187">
    <property type="entry name" value="ALPHA KINASE/ELONGATION FACTOR 2 KINASE"/>
    <property type="match status" value="1"/>
</dbReference>
<evidence type="ECO:0000313" key="1">
    <source>
        <dbReference type="EMBL" id="GIQ83843.1"/>
    </source>
</evidence>
<reference evidence="1 2" key="1">
    <citation type="journal article" date="2018" name="PLoS ONE">
        <title>The draft genome of Kipferlia bialata reveals reductive genome evolution in fornicate parasites.</title>
        <authorList>
            <person name="Tanifuji G."/>
            <person name="Takabayashi S."/>
            <person name="Kume K."/>
            <person name="Takagi M."/>
            <person name="Nakayama T."/>
            <person name="Kamikawa R."/>
            <person name="Inagaki Y."/>
            <person name="Hashimoto T."/>
        </authorList>
    </citation>
    <scope>NUCLEOTIDE SEQUENCE [LARGE SCALE GENOMIC DNA]</scope>
    <source>
        <strain evidence="1">NY0173</strain>
    </source>
</reference>